<sequence>MDCRICVAGGDLWVKVGGRVGGVGQMGGFSHESEHDLALMVSDFLENGSGGGESWCSSDSDSGVSDLVHLAEKIVFYKNPVSQYESDLLSVVHSLTLSMNAKDLNMNKTGPCNASCIRFVLVKLLRRSGYDAAVCTTRWQGAGKVPGGDHEYIDVVNYTSGSSERLIIDIDFRSHFEIARAVESYDRILNSLPVIYVGSLSRLKHFLQIMVEAAKSSLKLNSMPLPPWRSLAYLQAKWQSPSQRMLHPEEQQQLGAKDMLMSHKQCIGHLKRLQSVLQSETETDRFLRPVNSDNIRKIKTERRRHSLLRTI</sequence>
<dbReference type="NCBIfam" id="TIGR01615">
    <property type="entry name" value="A_thal_3542"/>
    <property type="match status" value="1"/>
</dbReference>
<evidence type="ECO:0000313" key="3">
    <source>
        <dbReference type="Proteomes" id="UP000321393"/>
    </source>
</evidence>
<dbReference type="EMBL" id="SSTD01004842">
    <property type="protein sequence ID" value="TYK22801.1"/>
    <property type="molecule type" value="Genomic_DNA"/>
</dbReference>
<dbReference type="AlphaFoldDB" id="A0A5A7T7X2"/>
<name>A0A5A7T7X2_CUCMM</name>
<organism evidence="1 3">
    <name type="scientific">Cucumis melo var. makuwa</name>
    <name type="common">Oriental melon</name>
    <dbReference type="NCBI Taxonomy" id="1194695"/>
    <lineage>
        <taxon>Eukaryota</taxon>
        <taxon>Viridiplantae</taxon>
        <taxon>Streptophyta</taxon>
        <taxon>Embryophyta</taxon>
        <taxon>Tracheophyta</taxon>
        <taxon>Spermatophyta</taxon>
        <taxon>Magnoliopsida</taxon>
        <taxon>eudicotyledons</taxon>
        <taxon>Gunneridae</taxon>
        <taxon>Pentapetalae</taxon>
        <taxon>rosids</taxon>
        <taxon>fabids</taxon>
        <taxon>Cucurbitales</taxon>
        <taxon>Cucurbitaceae</taxon>
        <taxon>Benincaseae</taxon>
        <taxon>Cucumis</taxon>
    </lineage>
</organism>
<dbReference type="InterPro" id="IPR006502">
    <property type="entry name" value="PDDEXK-like"/>
</dbReference>
<evidence type="ECO:0000313" key="1">
    <source>
        <dbReference type="EMBL" id="KAA0037657.1"/>
    </source>
</evidence>
<dbReference type="Proteomes" id="UP000321947">
    <property type="component" value="Unassembled WGS sequence"/>
</dbReference>
<dbReference type="OrthoDB" id="691424at2759"/>
<evidence type="ECO:0000313" key="2">
    <source>
        <dbReference type="EMBL" id="TYK22801.1"/>
    </source>
</evidence>
<accession>A0A5A7T7X2</accession>
<dbReference type="PANTHER" id="PTHR31579:SF39">
    <property type="entry name" value="OS01G0973600 PROTEIN"/>
    <property type="match status" value="1"/>
</dbReference>
<dbReference type="Proteomes" id="UP000321393">
    <property type="component" value="Unassembled WGS sequence"/>
</dbReference>
<evidence type="ECO:0000313" key="4">
    <source>
        <dbReference type="Proteomes" id="UP000321947"/>
    </source>
</evidence>
<proteinExistence type="predicted"/>
<dbReference type="STRING" id="1194695.A0A5A7T7X2"/>
<dbReference type="Pfam" id="PF04720">
    <property type="entry name" value="PDDEXK_6"/>
    <property type="match status" value="1"/>
</dbReference>
<protein>
    <recommendedName>
        <fullName evidence="5">DUF506 domain-containing protein</fullName>
    </recommendedName>
</protein>
<dbReference type="PANTHER" id="PTHR31579">
    <property type="entry name" value="OS03G0796600 PROTEIN"/>
    <property type="match status" value="1"/>
</dbReference>
<evidence type="ECO:0008006" key="5">
    <source>
        <dbReference type="Google" id="ProtNLM"/>
    </source>
</evidence>
<gene>
    <name evidence="2" type="ORF">E5676_scaffold311G00390</name>
    <name evidence="1" type="ORF">E6C27_scaffold277G003200</name>
</gene>
<comment type="caution">
    <text evidence="1">The sequence shown here is derived from an EMBL/GenBank/DDBJ whole genome shotgun (WGS) entry which is preliminary data.</text>
</comment>
<reference evidence="3 4" key="1">
    <citation type="submission" date="2019-08" db="EMBL/GenBank/DDBJ databases">
        <title>Draft genome sequences of two oriental melons (Cucumis melo L. var makuwa).</title>
        <authorList>
            <person name="Kwon S.-Y."/>
        </authorList>
    </citation>
    <scope>NUCLEOTIDE SEQUENCE [LARGE SCALE GENOMIC DNA]</scope>
    <source>
        <strain evidence="4">cv. Chang Bougi</strain>
        <strain evidence="3">cv. SW 3</strain>
        <tissue evidence="1">Leaf</tissue>
    </source>
</reference>
<dbReference type="EMBL" id="SSTE01018921">
    <property type="protein sequence ID" value="KAA0037657.1"/>
    <property type="molecule type" value="Genomic_DNA"/>
</dbReference>